<gene>
    <name evidence="5" type="ORF">K6Y31_07410</name>
</gene>
<evidence type="ECO:0000256" key="2">
    <source>
        <dbReference type="ARBA" id="ARBA00023239"/>
    </source>
</evidence>
<keyword evidence="6" id="KW-1185">Reference proteome</keyword>
<sequence length="228" mass="24287">MSNKILMVLTSHDQLGDTGEKTGFWIEEFAAPYYAFIDAGAQVTLASPKGGQAPIDPKSELADFQTEATKRFDADESTQQLVATTAKLADINADDFDAVFYPGGHGPLWDLTDNPTSIALIENLLKANKAVAAVCHAGAALLNAKQASGEYAIKGKAVTGFTNSEEEAVQLTDVVPFLLEDELIKRGGEYQKGDDWSAFAVQDGLIITGQNPASSVLAAEKLLAHLNQ</sequence>
<dbReference type="PANTHER" id="PTHR48094:SF11">
    <property type="entry name" value="GLUTATHIONE-INDEPENDENT GLYOXALASE HSP31-RELATED"/>
    <property type="match status" value="1"/>
</dbReference>
<evidence type="ECO:0000313" key="5">
    <source>
        <dbReference type="EMBL" id="MCE2594640.1"/>
    </source>
</evidence>
<accession>A0ABS8W832</accession>
<dbReference type="CDD" id="cd03141">
    <property type="entry name" value="GATase1_Hsp31_like"/>
    <property type="match status" value="1"/>
</dbReference>
<keyword evidence="1" id="KW-0346">Stress response</keyword>
<comment type="similarity">
    <text evidence="3">Belongs to the peptidase C56 family. HSP31-like subfamily.</text>
</comment>
<keyword evidence="5" id="KW-0315">Glutamine amidotransferase</keyword>
<dbReference type="Pfam" id="PF01965">
    <property type="entry name" value="DJ-1_PfpI"/>
    <property type="match status" value="1"/>
</dbReference>
<dbReference type="Gene3D" id="3.40.50.880">
    <property type="match status" value="1"/>
</dbReference>
<name>A0ABS8W832_9GAMM</name>
<evidence type="ECO:0000256" key="1">
    <source>
        <dbReference type="ARBA" id="ARBA00023016"/>
    </source>
</evidence>
<dbReference type="RefSeq" id="WP_233052173.1">
    <property type="nucleotide sequence ID" value="NZ_JAIMJA010000006.1"/>
</dbReference>
<keyword evidence="2" id="KW-0456">Lyase</keyword>
<evidence type="ECO:0000256" key="3">
    <source>
        <dbReference type="ARBA" id="ARBA00038493"/>
    </source>
</evidence>
<dbReference type="Proteomes" id="UP001201273">
    <property type="component" value="Unassembled WGS sequence"/>
</dbReference>
<dbReference type="InterPro" id="IPR029062">
    <property type="entry name" value="Class_I_gatase-like"/>
</dbReference>
<evidence type="ECO:0000259" key="4">
    <source>
        <dbReference type="Pfam" id="PF01965"/>
    </source>
</evidence>
<evidence type="ECO:0000313" key="6">
    <source>
        <dbReference type="Proteomes" id="UP001201273"/>
    </source>
</evidence>
<dbReference type="InterPro" id="IPR002818">
    <property type="entry name" value="DJ-1/PfpI"/>
</dbReference>
<dbReference type="EMBL" id="JAIMJA010000006">
    <property type="protein sequence ID" value="MCE2594640.1"/>
    <property type="molecule type" value="Genomic_DNA"/>
</dbReference>
<feature type="domain" description="DJ-1/PfpI" evidence="4">
    <location>
        <begin position="28"/>
        <end position="223"/>
    </location>
</feature>
<proteinExistence type="inferred from homology"/>
<dbReference type="SUPFAM" id="SSF52317">
    <property type="entry name" value="Class I glutamine amidotransferase-like"/>
    <property type="match status" value="1"/>
</dbReference>
<comment type="caution">
    <text evidence="5">The sequence shown here is derived from an EMBL/GenBank/DDBJ whole genome shotgun (WGS) entry which is preliminary data.</text>
</comment>
<reference evidence="5 6" key="1">
    <citation type="journal article" date="2022" name="Environ. Microbiol. Rep.">
        <title>Eco-phylogenetic analyses reveal divergent evolution of vitamin B12 metabolism in the marine bacterial family 'Psychromonadaceae'.</title>
        <authorList>
            <person name="Jin X."/>
            <person name="Yang Y."/>
            <person name="Cao H."/>
            <person name="Gao B."/>
            <person name="Zhao Z."/>
        </authorList>
    </citation>
    <scope>NUCLEOTIDE SEQUENCE [LARGE SCALE GENOMIC DNA]</scope>
    <source>
        <strain evidence="5 6">MKS20</strain>
    </source>
</reference>
<dbReference type="InterPro" id="IPR050325">
    <property type="entry name" value="Prot/Nucl_acid_deglycase"/>
</dbReference>
<organism evidence="5 6">
    <name type="scientific">Motilimonas cestriensis</name>
    <dbReference type="NCBI Taxonomy" id="2742685"/>
    <lineage>
        <taxon>Bacteria</taxon>
        <taxon>Pseudomonadati</taxon>
        <taxon>Pseudomonadota</taxon>
        <taxon>Gammaproteobacteria</taxon>
        <taxon>Alteromonadales</taxon>
        <taxon>Alteromonadales genera incertae sedis</taxon>
        <taxon>Motilimonas</taxon>
    </lineage>
</organism>
<protein>
    <submittedName>
        <fullName evidence="5">Type 1 glutamine amidotransferase domain-containing protein</fullName>
    </submittedName>
</protein>
<dbReference type="PANTHER" id="PTHR48094">
    <property type="entry name" value="PROTEIN/NUCLEIC ACID DEGLYCASE DJ-1-RELATED"/>
    <property type="match status" value="1"/>
</dbReference>